<accession>A0A6J5P6V3</accession>
<proteinExistence type="predicted"/>
<sequence length="332" mass="37360">MARLPAKPKKPKASKATGEIVVPGVKRYPDRKRGWEIEHHGNNIHVVKVKRPNMGNFEQWCLLLADNHVDSKGANNEMTTRLLAQAVERDAVVLCIGDSLDLMQGFSDRRGNKSALRSTLLSDNYFDRVIDQAADLFAPYASHIGMLAQGNHESAWMRHHETDPTAHLVRAIKDRAYSPVGTGGYGGWVKWQFELGGNKLTYTQRYHHGGGGSSLMSFGVLDVRRMYSMIEGADSIITSHLHTSNVVGIAREYLSTQNGVYKIEKKYCDFLRVGTTKDGWKDGSKGWEVEKNFGPSPLRQKWIRIYLQWDVAGKESSRRGVPRIAWDVHDAQ</sequence>
<name>A0A6J5P6V3_9CAUD</name>
<gene>
    <name evidence="1" type="ORF">UFOVP824_2</name>
</gene>
<protein>
    <recommendedName>
        <fullName evidence="2">Calcineurin-like phosphoesterase domain-containing protein</fullName>
    </recommendedName>
</protein>
<dbReference type="EMBL" id="LR796777">
    <property type="protein sequence ID" value="CAB4164928.1"/>
    <property type="molecule type" value="Genomic_DNA"/>
</dbReference>
<evidence type="ECO:0008006" key="2">
    <source>
        <dbReference type="Google" id="ProtNLM"/>
    </source>
</evidence>
<organism evidence="1">
    <name type="scientific">uncultured Caudovirales phage</name>
    <dbReference type="NCBI Taxonomy" id="2100421"/>
    <lineage>
        <taxon>Viruses</taxon>
        <taxon>Duplodnaviria</taxon>
        <taxon>Heunggongvirae</taxon>
        <taxon>Uroviricota</taxon>
        <taxon>Caudoviricetes</taxon>
        <taxon>Peduoviridae</taxon>
        <taxon>Maltschvirus</taxon>
        <taxon>Maltschvirus maltsch</taxon>
    </lineage>
</organism>
<reference evidence="1" key="1">
    <citation type="submission" date="2020-04" db="EMBL/GenBank/DDBJ databases">
        <authorList>
            <person name="Chiriac C."/>
            <person name="Salcher M."/>
            <person name="Ghai R."/>
            <person name="Kavagutti S V."/>
        </authorList>
    </citation>
    <scope>NUCLEOTIDE SEQUENCE</scope>
</reference>
<evidence type="ECO:0000313" key="1">
    <source>
        <dbReference type="EMBL" id="CAB4164928.1"/>
    </source>
</evidence>